<dbReference type="AlphaFoldDB" id="A0AAD1X3T5"/>
<comment type="caution">
    <text evidence="2">The sequence shown here is derived from an EMBL/GenBank/DDBJ whole genome shotgun (WGS) entry which is preliminary data.</text>
</comment>
<evidence type="ECO:0000313" key="3">
    <source>
        <dbReference type="Proteomes" id="UP001295684"/>
    </source>
</evidence>
<gene>
    <name evidence="2" type="ORF">ECRASSUSDP1_LOCUS3340</name>
</gene>
<feature type="compositionally biased region" description="Basic and acidic residues" evidence="1">
    <location>
        <begin position="398"/>
        <end position="411"/>
    </location>
</feature>
<organism evidence="2 3">
    <name type="scientific">Euplotes crassus</name>
    <dbReference type="NCBI Taxonomy" id="5936"/>
    <lineage>
        <taxon>Eukaryota</taxon>
        <taxon>Sar</taxon>
        <taxon>Alveolata</taxon>
        <taxon>Ciliophora</taxon>
        <taxon>Intramacronucleata</taxon>
        <taxon>Spirotrichea</taxon>
        <taxon>Hypotrichia</taxon>
        <taxon>Euplotida</taxon>
        <taxon>Euplotidae</taxon>
        <taxon>Moneuplotes</taxon>
    </lineage>
</organism>
<name>A0AAD1X3T5_EUPCR</name>
<feature type="compositionally biased region" description="Polar residues" evidence="1">
    <location>
        <begin position="376"/>
        <end position="393"/>
    </location>
</feature>
<keyword evidence="3" id="KW-1185">Reference proteome</keyword>
<evidence type="ECO:0000313" key="2">
    <source>
        <dbReference type="EMBL" id="CAI2362023.1"/>
    </source>
</evidence>
<evidence type="ECO:0000256" key="1">
    <source>
        <dbReference type="SAM" id="MobiDB-lite"/>
    </source>
</evidence>
<sequence length="513" mass="59654">MENKINQQGPSQKVINQKLNNTDEKYSSPIVDMQKSLQKGPRRFVGSSHKAGWMNSLKKHQEDYKAQIGEVFGDKKKLSLSKLDQHHENKRKINLQKFYKQMLDKQVELKKSREVEKRAKEIREDIFTASLGNSMTKGLDIDSKFQKFGNPMEYDGICAYNNKTIDCLPHEWNEPGMRYLRKSMSSTNKGAKFMKDPQVSGSYLKRSVDNSLTRYNDAPVGYRKQTLDKNQGKRSMLEPLLNCDTRRKIRKQMVQSYKIELDKQRARKQVKPQDLLDTYEYDETMAVAEQRSQAYPINQNGAFVRDSEYDKQITKFIERDMAIDNYYKKEMFDEDVFKRRDLRSKIKKLTSNYANQQRNLSGMRNSNSQKHRLGNASRTPQVQNELTHKNPYQNPGDLKTREKGFHKQNSKEAYDIKEGANHMRSNMGSRDERLKVPKSISQKAPHHPPSSISYPINEPVPATVGRYMENEGSKRKRLLQASNQINTGNPFAKLQLPAQEAYIAKHLGMFKPY</sequence>
<dbReference type="Proteomes" id="UP001295684">
    <property type="component" value="Unassembled WGS sequence"/>
</dbReference>
<feature type="region of interest" description="Disordered" evidence="1">
    <location>
        <begin position="357"/>
        <end position="411"/>
    </location>
</feature>
<protein>
    <submittedName>
        <fullName evidence="2">Uncharacterized protein</fullName>
    </submittedName>
</protein>
<proteinExistence type="predicted"/>
<feature type="compositionally biased region" description="Polar residues" evidence="1">
    <location>
        <begin position="357"/>
        <end position="368"/>
    </location>
</feature>
<accession>A0AAD1X3T5</accession>
<dbReference type="EMBL" id="CAMPGE010003199">
    <property type="protein sequence ID" value="CAI2362023.1"/>
    <property type="molecule type" value="Genomic_DNA"/>
</dbReference>
<reference evidence="2" key="1">
    <citation type="submission" date="2023-07" db="EMBL/GenBank/DDBJ databases">
        <authorList>
            <consortium name="AG Swart"/>
            <person name="Singh M."/>
            <person name="Singh A."/>
            <person name="Seah K."/>
            <person name="Emmerich C."/>
        </authorList>
    </citation>
    <scope>NUCLEOTIDE SEQUENCE</scope>
    <source>
        <strain evidence="2">DP1</strain>
    </source>
</reference>